<feature type="domain" description="MHYT" evidence="3">
    <location>
        <begin position="7"/>
        <end position="196"/>
    </location>
</feature>
<evidence type="ECO:0000313" key="4">
    <source>
        <dbReference type="EMBL" id="USY19422.1"/>
    </source>
</evidence>
<evidence type="ECO:0000256" key="2">
    <source>
        <dbReference type="SAM" id="MobiDB-lite"/>
    </source>
</evidence>
<dbReference type="PANTHER" id="PTHR35152">
    <property type="entry name" value="DOMAIN SIGNALLING PROTEIN, PUTATIVE (AFU_ORTHOLOGUE AFUA_5G11310)-RELATED"/>
    <property type="match status" value="1"/>
</dbReference>
<proteinExistence type="predicted"/>
<dbReference type="RefSeq" id="WP_254418650.1">
    <property type="nucleotide sequence ID" value="NZ_BAAAJB010000092.1"/>
</dbReference>
<gene>
    <name evidence="4" type="ORF">NE857_29940</name>
</gene>
<name>A0ABY5D8E2_9ACTN</name>
<keyword evidence="4" id="KW-0418">Kinase</keyword>
<dbReference type="EMBL" id="CP099837">
    <property type="protein sequence ID" value="USY19422.1"/>
    <property type="molecule type" value="Genomic_DNA"/>
</dbReference>
<accession>A0ABY5D8E2</accession>
<dbReference type="Pfam" id="PF03707">
    <property type="entry name" value="MHYT"/>
    <property type="match status" value="2"/>
</dbReference>
<sequence length="294" mass="31580">MSDLLPQGWMTPAIAYIISAVGSFLGLAFASRARRATGFFRWQWLGLAALSIGGIAIWAMHFVAMFGYSVTGSPLRYDVLLTVISGVLPILVVLVALHLVLRQPTTGRLVASGTLVGVGVIAMHYTGVAAMNIHGSMHHDPAYVALSCVIAVAAATTALWFARNLQHLGGIALAAVVMATAVTAMHYTGMAGLHATPADFNPIGAPDGAKARDLLLPVIIGLFVFLLICSLFLLLGGEDEYEYERRDYTRPSHRAAEHTVQSADASYRPRHGAPEAPVPRQQSRPGDDVWTRRR</sequence>
<dbReference type="PROSITE" id="PS50924">
    <property type="entry name" value="MHYT"/>
    <property type="match status" value="1"/>
</dbReference>
<keyword evidence="1" id="KW-1133">Transmembrane helix</keyword>
<evidence type="ECO:0000256" key="1">
    <source>
        <dbReference type="PROSITE-ProRule" id="PRU00244"/>
    </source>
</evidence>
<feature type="compositionally biased region" description="Basic and acidic residues" evidence="2">
    <location>
        <begin position="285"/>
        <end position="294"/>
    </location>
</feature>
<feature type="transmembrane region" description="Helical" evidence="1">
    <location>
        <begin position="168"/>
        <end position="187"/>
    </location>
</feature>
<keyword evidence="1" id="KW-0812">Transmembrane</keyword>
<dbReference type="Proteomes" id="UP001055940">
    <property type="component" value="Chromosome"/>
</dbReference>
<dbReference type="InterPro" id="IPR005330">
    <property type="entry name" value="MHYT_dom"/>
</dbReference>
<evidence type="ECO:0000259" key="3">
    <source>
        <dbReference type="PROSITE" id="PS50924"/>
    </source>
</evidence>
<feature type="transmembrane region" description="Helical" evidence="1">
    <location>
        <begin position="79"/>
        <end position="101"/>
    </location>
</feature>
<reference evidence="4" key="1">
    <citation type="submission" date="2022-06" db="EMBL/GenBank/DDBJ databases">
        <authorList>
            <person name="Ping M."/>
        </authorList>
    </citation>
    <scope>NUCLEOTIDE SEQUENCE</scope>
    <source>
        <strain evidence="4">JCM11759T</strain>
    </source>
</reference>
<keyword evidence="4" id="KW-0808">Transferase</keyword>
<feature type="transmembrane region" description="Helical" evidence="1">
    <location>
        <begin position="13"/>
        <end position="30"/>
    </location>
</feature>
<organism evidence="4 5">
    <name type="scientific">Nocardiopsis exhalans</name>
    <dbReference type="NCBI Taxonomy" id="163604"/>
    <lineage>
        <taxon>Bacteria</taxon>
        <taxon>Bacillati</taxon>
        <taxon>Actinomycetota</taxon>
        <taxon>Actinomycetes</taxon>
        <taxon>Streptosporangiales</taxon>
        <taxon>Nocardiopsidaceae</taxon>
        <taxon>Nocardiopsis</taxon>
    </lineage>
</organism>
<evidence type="ECO:0000313" key="5">
    <source>
        <dbReference type="Proteomes" id="UP001055940"/>
    </source>
</evidence>
<dbReference type="PANTHER" id="PTHR35152:SF1">
    <property type="entry name" value="DOMAIN SIGNALLING PROTEIN, PUTATIVE (AFU_ORTHOLOGUE AFUA_5G11310)-RELATED"/>
    <property type="match status" value="1"/>
</dbReference>
<feature type="region of interest" description="Disordered" evidence="2">
    <location>
        <begin position="249"/>
        <end position="294"/>
    </location>
</feature>
<feature type="transmembrane region" description="Helical" evidence="1">
    <location>
        <begin position="108"/>
        <end position="130"/>
    </location>
</feature>
<dbReference type="GO" id="GO:0016301">
    <property type="term" value="F:kinase activity"/>
    <property type="evidence" value="ECO:0007669"/>
    <property type="project" value="UniProtKB-KW"/>
</dbReference>
<keyword evidence="1" id="KW-0472">Membrane</keyword>
<feature type="transmembrane region" description="Helical" evidence="1">
    <location>
        <begin position="142"/>
        <end position="161"/>
    </location>
</feature>
<keyword evidence="5" id="KW-1185">Reference proteome</keyword>
<protein>
    <submittedName>
        <fullName evidence="4">Histidine kinase</fullName>
    </submittedName>
</protein>
<feature type="transmembrane region" description="Helical" evidence="1">
    <location>
        <begin position="214"/>
        <end position="236"/>
    </location>
</feature>
<feature type="transmembrane region" description="Helical" evidence="1">
    <location>
        <begin position="42"/>
        <end position="67"/>
    </location>
</feature>